<dbReference type="PANTHER" id="PTHR39156">
    <property type="entry name" value="RIBONUCLEASE M5"/>
    <property type="match status" value="1"/>
</dbReference>
<evidence type="ECO:0000256" key="6">
    <source>
        <dbReference type="ARBA" id="ARBA00022730"/>
    </source>
</evidence>
<sequence length="181" mass="20288">MIKEIIVVEGRDDISAVKKAVEAEVIATHGLGITEETLKQIRIAGERRGVIIFTDPDYPGEKIRKIVSEGVKNCKHAFLPKDKALKDGDIGIENAKPEDIIQALNKARVETIRPNNEFSKSDLLKYGLIGTEDSSKKRDLLGRILGIGYCNSKQFLKRLNNYSIGREEFEEAIRSVLVEHE</sequence>
<dbReference type="HOGENOM" id="CLU_109405_0_0_9"/>
<evidence type="ECO:0000256" key="9">
    <source>
        <dbReference type="ARBA" id="ARBA00022842"/>
    </source>
</evidence>
<dbReference type="InterPro" id="IPR034141">
    <property type="entry name" value="TOPRIM_RNase_M5-like"/>
</dbReference>
<dbReference type="InterPro" id="IPR025156">
    <property type="entry name" value="RNase_M5_C"/>
</dbReference>
<keyword evidence="6 11" id="KW-0699">rRNA-binding</keyword>
<keyword evidence="4 11" id="KW-0540">Nuclease</keyword>
<evidence type="ECO:0000256" key="7">
    <source>
        <dbReference type="ARBA" id="ARBA00022759"/>
    </source>
</evidence>
<protein>
    <recommendedName>
        <fullName evidence="11 12">Ribonuclease M5</fullName>
        <ecNumber evidence="11 12">3.1.26.8</ecNumber>
    </recommendedName>
    <alternativeName>
        <fullName evidence="11">RNase M5</fullName>
    </alternativeName>
    <alternativeName>
        <fullName evidence="11">Ribosomal RNA terminal maturase M5</fullName>
    </alternativeName>
</protein>
<dbReference type="GO" id="GO:0006364">
    <property type="term" value="P:rRNA processing"/>
    <property type="evidence" value="ECO:0007669"/>
    <property type="project" value="UniProtKB-UniRule"/>
</dbReference>
<dbReference type="FunFam" id="3.40.1360.10:FF:000006">
    <property type="entry name" value="Ribonuclease M5"/>
    <property type="match status" value="1"/>
</dbReference>
<evidence type="ECO:0000256" key="3">
    <source>
        <dbReference type="ARBA" id="ARBA00022552"/>
    </source>
</evidence>
<dbReference type="OrthoDB" id="9791329at2"/>
<evidence type="ECO:0000256" key="12">
    <source>
        <dbReference type="NCBIfam" id="TIGR00334"/>
    </source>
</evidence>
<evidence type="ECO:0000256" key="2">
    <source>
        <dbReference type="ARBA" id="ARBA00022517"/>
    </source>
</evidence>
<organism evidence="14 15">
    <name type="scientific">Gottschalkia acidurici (strain ATCC 7906 / DSM 604 / BCRC 14475 / CIP 104303 / KCTC 5404 / NCIMB 10678 / 9a)</name>
    <name type="common">Clostridium acidurici</name>
    <dbReference type="NCBI Taxonomy" id="1128398"/>
    <lineage>
        <taxon>Bacteria</taxon>
        <taxon>Bacillati</taxon>
        <taxon>Bacillota</taxon>
        <taxon>Tissierellia</taxon>
        <taxon>Tissierellales</taxon>
        <taxon>Gottschalkiaceae</taxon>
        <taxon>Gottschalkia</taxon>
    </lineage>
</organism>
<name>K0AXQ7_GOTA9</name>
<evidence type="ECO:0000256" key="8">
    <source>
        <dbReference type="ARBA" id="ARBA00022801"/>
    </source>
</evidence>
<dbReference type="GO" id="GO:0005737">
    <property type="term" value="C:cytoplasm"/>
    <property type="evidence" value="ECO:0007669"/>
    <property type="project" value="UniProtKB-SubCell"/>
</dbReference>
<dbReference type="SUPFAM" id="SSF110455">
    <property type="entry name" value="Toprim domain"/>
    <property type="match status" value="1"/>
</dbReference>
<keyword evidence="8 11" id="KW-0378">Hydrolase</keyword>
<evidence type="ECO:0000256" key="11">
    <source>
        <dbReference type="HAMAP-Rule" id="MF_01469"/>
    </source>
</evidence>
<evidence type="ECO:0000256" key="4">
    <source>
        <dbReference type="ARBA" id="ARBA00022722"/>
    </source>
</evidence>
<dbReference type="SMART" id="SM00493">
    <property type="entry name" value="TOPRIM"/>
    <property type="match status" value="1"/>
</dbReference>
<keyword evidence="5" id="KW-0479">Metal-binding</keyword>
<evidence type="ECO:0000256" key="5">
    <source>
        <dbReference type="ARBA" id="ARBA00022723"/>
    </source>
</evidence>
<dbReference type="CDD" id="cd01027">
    <property type="entry name" value="TOPRIM_RNase_M5_like"/>
    <property type="match status" value="1"/>
</dbReference>
<dbReference type="eggNOG" id="COG1658">
    <property type="taxonomic scope" value="Bacteria"/>
</dbReference>
<dbReference type="KEGG" id="cad:Curi_c01260"/>
<dbReference type="InterPro" id="IPR004466">
    <property type="entry name" value="RNase_M5"/>
</dbReference>
<evidence type="ECO:0000256" key="1">
    <source>
        <dbReference type="ARBA" id="ARBA00022490"/>
    </source>
</evidence>
<gene>
    <name evidence="11" type="primary">rnmV</name>
    <name evidence="14" type="ordered locus">Curi_c01260</name>
</gene>
<dbReference type="AlphaFoldDB" id="K0AXQ7"/>
<comment type="function">
    <text evidence="11">Required for correct processing of both the 5' and 3' ends of 5S rRNA precursor. Cleaves both sides of a double-stranded region yielding mature 5S rRNA in one step.</text>
</comment>
<dbReference type="HAMAP" id="MF_01469">
    <property type="entry name" value="RNase_M5"/>
    <property type="match status" value="1"/>
</dbReference>
<comment type="catalytic activity">
    <reaction evidence="11">
        <text>Endonucleolytic cleavage of RNA, removing 21 and 42 nucleotides, respectively, from the 5'- and 3'-termini of a 5S-rRNA precursor.</text>
        <dbReference type="EC" id="3.1.26.8"/>
    </reaction>
</comment>
<dbReference type="STRING" id="1128398.Curi_c01260"/>
<keyword evidence="1 11" id="KW-0963">Cytoplasm</keyword>
<accession>K0AXQ7</accession>
<reference evidence="14 15" key="1">
    <citation type="journal article" date="2012" name="PLoS ONE">
        <title>The purine-utilizing bacterium Clostridium acidurici 9a: a genome-guided metabolic reconsideration.</title>
        <authorList>
            <person name="Hartwich K."/>
            <person name="Poehlein A."/>
            <person name="Daniel R."/>
        </authorList>
    </citation>
    <scope>NUCLEOTIDE SEQUENCE [LARGE SCALE GENOMIC DNA]</scope>
    <source>
        <strain evidence="15">ATCC 7906 / DSM 604 / BCRC 14475 / CIP 104303 / KCTC 5404 / NCIMB 10678 / 9a</strain>
    </source>
</reference>
<feature type="domain" description="Toprim" evidence="13">
    <location>
        <begin position="3"/>
        <end position="86"/>
    </location>
</feature>
<dbReference type="NCBIfam" id="TIGR00334">
    <property type="entry name" value="5S_RNA_mat_M5"/>
    <property type="match status" value="1"/>
</dbReference>
<dbReference type="EMBL" id="CP003326">
    <property type="protein sequence ID" value="AFS77206.1"/>
    <property type="molecule type" value="Genomic_DNA"/>
</dbReference>
<dbReference type="Gene3D" id="3.40.1360.10">
    <property type="match status" value="1"/>
</dbReference>
<dbReference type="InterPro" id="IPR006171">
    <property type="entry name" value="TOPRIM_dom"/>
</dbReference>
<dbReference type="GO" id="GO:0046872">
    <property type="term" value="F:metal ion binding"/>
    <property type="evidence" value="ECO:0007669"/>
    <property type="project" value="UniProtKB-KW"/>
</dbReference>
<keyword evidence="2 11" id="KW-0690">Ribosome biogenesis</keyword>
<dbReference type="PATRIC" id="fig|1128398.3.peg.125"/>
<evidence type="ECO:0000313" key="14">
    <source>
        <dbReference type="EMBL" id="AFS77206.1"/>
    </source>
</evidence>
<keyword evidence="10 11" id="KW-0694">RNA-binding</keyword>
<evidence type="ECO:0000313" key="15">
    <source>
        <dbReference type="Proteomes" id="UP000006094"/>
    </source>
</evidence>
<dbReference type="Pfam" id="PF01751">
    <property type="entry name" value="Toprim"/>
    <property type="match status" value="1"/>
</dbReference>
<dbReference type="PANTHER" id="PTHR39156:SF1">
    <property type="entry name" value="RIBONUCLEASE M5"/>
    <property type="match status" value="1"/>
</dbReference>
<dbReference type="Proteomes" id="UP000006094">
    <property type="component" value="Chromosome"/>
</dbReference>
<dbReference type="RefSeq" id="WP_014966343.1">
    <property type="nucleotide sequence ID" value="NC_018664.1"/>
</dbReference>
<proteinExistence type="inferred from homology"/>
<evidence type="ECO:0000259" key="13">
    <source>
        <dbReference type="PROSITE" id="PS50880"/>
    </source>
</evidence>
<keyword evidence="15" id="KW-1185">Reference proteome</keyword>
<dbReference type="Pfam" id="PF13331">
    <property type="entry name" value="DUF4093"/>
    <property type="match status" value="1"/>
</dbReference>
<dbReference type="GO" id="GO:0043822">
    <property type="term" value="F:ribonuclease M5 activity"/>
    <property type="evidence" value="ECO:0007669"/>
    <property type="project" value="UniProtKB-UniRule"/>
</dbReference>
<keyword evidence="9" id="KW-0460">Magnesium</keyword>
<comment type="subcellular location">
    <subcellularLocation>
        <location evidence="11">Cytoplasm</location>
    </subcellularLocation>
</comment>
<dbReference type="PROSITE" id="PS50880">
    <property type="entry name" value="TOPRIM"/>
    <property type="match status" value="1"/>
</dbReference>
<keyword evidence="7 11" id="KW-0255">Endonuclease</keyword>
<dbReference type="EC" id="3.1.26.8" evidence="11 12"/>
<comment type="similarity">
    <text evidence="11">Belongs to the ribonuclease M5 family.</text>
</comment>
<dbReference type="GO" id="GO:0019843">
    <property type="term" value="F:rRNA binding"/>
    <property type="evidence" value="ECO:0007669"/>
    <property type="project" value="UniProtKB-KW"/>
</dbReference>
<evidence type="ECO:0000256" key="10">
    <source>
        <dbReference type="ARBA" id="ARBA00022884"/>
    </source>
</evidence>
<keyword evidence="3 11" id="KW-0698">rRNA processing</keyword>